<evidence type="ECO:0000259" key="1">
    <source>
        <dbReference type="Pfam" id="PF01168"/>
    </source>
</evidence>
<accession>A0A542YWK2</accession>
<dbReference type="InterPro" id="IPR051466">
    <property type="entry name" value="D-amino_acid_metab_enzyme"/>
</dbReference>
<gene>
    <name evidence="2" type="ORF">FB467_3535</name>
</gene>
<dbReference type="Gene3D" id="3.20.20.10">
    <property type="entry name" value="Alanine racemase"/>
    <property type="match status" value="1"/>
</dbReference>
<name>A0A542YWK2_9MICO</name>
<dbReference type="PANTHER" id="PTHR28004:SF2">
    <property type="entry name" value="D-SERINE DEHYDRATASE"/>
    <property type="match status" value="1"/>
</dbReference>
<evidence type="ECO:0000313" key="2">
    <source>
        <dbReference type="EMBL" id="TQL52354.1"/>
    </source>
</evidence>
<dbReference type="RefSeq" id="WP_141786234.1">
    <property type="nucleotide sequence ID" value="NZ_BAAAIK010000001.1"/>
</dbReference>
<reference evidence="2 3" key="1">
    <citation type="submission" date="2019-06" db="EMBL/GenBank/DDBJ databases">
        <title>Sequencing the genomes of 1000 actinobacteria strains.</title>
        <authorList>
            <person name="Klenk H.-P."/>
        </authorList>
    </citation>
    <scope>NUCLEOTIDE SEQUENCE [LARGE SCALE GENOMIC DNA]</scope>
    <source>
        <strain evidence="2 3">DSM 12335</strain>
    </source>
</reference>
<sequence>MTVPHPAPEQPTPAGTWPRLSAATAHLDTPLAALGLAALDRNAADLTARAAGKPVRVASKSVRVRAVLERVLALPGYAGVLAYSLPEALWLVREGVSDDVVVAYPTVDRAALRDLVHDPRAAAAITLVVDDPAHLDLVDTVAAPGERETVRLCLELDASLALPGLWVGVRRSPLRTADRAGAAARAIAARPGFALVGVMSYEAQLAGLGDRPPAAAPRSARARAVAVRRLQALSWRELPGRRAEAVAAVREVADLEFVNAGGTGSLERTRTDPSVTEVAAGSGLFGPGLFDGYGAFQPRPAVAFALDVVRTPAPGMVTVGGAGWVASGPPGPDRLPTIAWPPGLGYLANEAAGEVQTPLTGPGADRLRVGDRVWFRHAKAGELCERVTELHVVEGDRVTQAWPTYRGEGKTYG</sequence>
<dbReference type="Pfam" id="PF01168">
    <property type="entry name" value="Ala_racemase_N"/>
    <property type="match status" value="1"/>
</dbReference>
<dbReference type="OrthoDB" id="2445260at2"/>
<dbReference type="GO" id="GO:0008721">
    <property type="term" value="F:D-serine ammonia-lyase activity"/>
    <property type="evidence" value="ECO:0007669"/>
    <property type="project" value="TreeGrafter"/>
</dbReference>
<dbReference type="EMBL" id="VFOP01000001">
    <property type="protein sequence ID" value="TQL52354.1"/>
    <property type="molecule type" value="Genomic_DNA"/>
</dbReference>
<feature type="domain" description="Alanine racemase N-terminal" evidence="1">
    <location>
        <begin position="36"/>
        <end position="218"/>
    </location>
</feature>
<organism evidence="2 3">
    <name type="scientific">Ornithinicoccus hortensis</name>
    <dbReference type="NCBI Taxonomy" id="82346"/>
    <lineage>
        <taxon>Bacteria</taxon>
        <taxon>Bacillati</taxon>
        <taxon>Actinomycetota</taxon>
        <taxon>Actinomycetes</taxon>
        <taxon>Micrococcales</taxon>
        <taxon>Intrasporangiaceae</taxon>
        <taxon>Ornithinicoccus</taxon>
    </lineage>
</organism>
<dbReference type="PANTHER" id="PTHR28004">
    <property type="entry name" value="ZGC:162816-RELATED"/>
    <property type="match status" value="1"/>
</dbReference>
<dbReference type="InterPro" id="IPR029066">
    <property type="entry name" value="PLP-binding_barrel"/>
</dbReference>
<dbReference type="GO" id="GO:0036088">
    <property type="term" value="P:D-serine catabolic process"/>
    <property type="evidence" value="ECO:0007669"/>
    <property type="project" value="TreeGrafter"/>
</dbReference>
<keyword evidence="3" id="KW-1185">Reference proteome</keyword>
<dbReference type="InterPro" id="IPR001608">
    <property type="entry name" value="Ala_racemase_N"/>
</dbReference>
<dbReference type="AlphaFoldDB" id="A0A542YWK2"/>
<proteinExistence type="predicted"/>
<protein>
    <submittedName>
        <fullName evidence="2">D-serine deaminase-like pyridoxal phosphate-dependent protein</fullName>
    </submittedName>
</protein>
<dbReference type="SUPFAM" id="SSF51419">
    <property type="entry name" value="PLP-binding barrel"/>
    <property type="match status" value="1"/>
</dbReference>
<dbReference type="Gene3D" id="2.40.37.20">
    <property type="entry name" value="D-serine dehydratase-like domain"/>
    <property type="match status" value="1"/>
</dbReference>
<comment type="caution">
    <text evidence="2">The sequence shown here is derived from an EMBL/GenBank/DDBJ whole genome shotgun (WGS) entry which is preliminary data.</text>
</comment>
<dbReference type="Proteomes" id="UP000319516">
    <property type="component" value="Unassembled WGS sequence"/>
</dbReference>
<evidence type="ECO:0000313" key="3">
    <source>
        <dbReference type="Proteomes" id="UP000319516"/>
    </source>
</evidence>
<dbReference type="InterPro" id="IPR042208">
    <property type="entry name" value="D-ser_dehydrat-like_sf"/>
</dbReference>